<dbReference type="SUPFAM" id="SSF47576">
    <property type="entry name" value="Calponin-homology domain, CH-domain"/>
    <property type="match status" value="1"/>
</dbReference>
<dbReference type="PROSITE" id="PS51122">
    <property type="entry name" value="CALPONIN_2"/>
    <property type="match status" value="1"/>
</dbReference>
<proteinExistence type="inferred from homology"/>
<accession>A0A8J1Y5J9</accession>
<feature type="non-terminal residue" evidence="2">
    <location>
        <position position="1"/>
    </location>
</feature>
<dbReference type="InterPro" id="IPR003096">
    <property type="entry name" value="SM22_calponin"/>
</dbReference>
<evidence type="ECO:0000256" key="1">
    <source>
        <dbReference type="ARBA" id="ARBA00009631"/>
    </source>
</evidence>
<dbReference type="GO" id="GO:0007015">
    <property type="term" value="P:actin filament organization"/>
    <property type="evidence" value="ECO:0007669"/>
    <property type="project" value="TreeGrafter"/>
</dbReference>
<evidence type="ECO:0000313" key="3">
    <source>
        <dbReference type="Proteomes" id="UP000749559"/>
    </source>
</evidence>
<comment type="similarity">
    <text evidence="1">Belongs to the calponin family.</text>
</comment>
<organism evidence="2 3">
    <name type="scientific">Owenia fusiformis</name>
    <name type="common">Polychaete worm</name>
    <dbReference type="NCBI Taxonomy" id="6347"/>
    <lineage>
        <taxon>Eukaryota</taxon>
        <taxon>Metazoa</taxon>
        <taxon>Spiralia</taxon>
        <taxon>Lophotrochozoa</taxon>
        <taxon>Annelida</taxon>
        <taxon>Polychaeta</taxon>
        <taxon>Sedentaria</taxon>
        <taxon>Canalipalpata</taxon>
        <taxon>Sabellida</taxon>
        <taxon>Oweniida</taxon>
        <taxon>Oweniidae</taxon>
        <taxon>Owenia</taxon>
    </lineage>
</organism>
<name>A0A8J1Y5J9_OWEFU</name>
<dbReference type="InterPro" id="IPR036872">
    <property type="entry name" value="CH_dom_sf"/>
</dbReference>
<dbReference type="PANTHER" id="PTHR47385:SF14">
    <property type="entry name" value="TRANSGELIN"/>
    <property type="match status" value="1"/>
</dbReference>
<dbReference type="InterPro" id="IPR000557">
    <property type="entry name" value="Calponin_repeat"/>
</dbReference>
<gene>
    <name evidence="2" type="ORF">OFUS_LOCUS18859</name>
</gene>
<dbReference type="InterPro" id="IPR001715">
    <property type="entry name" value="CH_dom"/>
</dbReference>
<dbReference type="SMART" id="SM00033">
    <property type="entry name" value="CH"/>
    <property type="match status" value="1"/>
</dbReference>
<dbReference type="PROSITE" id="PS50021">
    <property type="entry name" value="CH"/>
    <property type="match status" value="1"/>
</dbReference>
<dbReference type="GO" id="GO:0015629">
    <property type="term" value="C:actin cytoskeleton"/>
    <property type="evidence" value="ECO:0007669"/>
    <property type="project" value="TreeGrafter"/>
</dbReference>
<dbReference type="CDD" id="cd21207">
    <property type="entry name" value="CH_dMP20-like"/>
    <property type="match status" value="1"/>
</dbReference>
<evidence type="ECO:0000313" key="2">
    <source>
        <dbReference type="EMBL" id="CAH1794096.1"/>
    </source>
</evidence>
<dbReference type="InterPro" id="IPR050606">
    <property type="entry name" value="Calponin-like"/>
</dbReference>
<dbReference type="Gene3D" id="1.10.418.10">
    <property type="entry name" value="Calponin-like domain"/>
    <property type="match status" value="1"/>
</dbReference>
<dbReference type="OrthoDB" id="21595at2759"/>
<dbReference type="EMBL" id="CAIIXF020000009">
    <property type="protein sequence ID" value="CAH1794096.1"/>
    <property type="molecule type" value="Genomic_DNA"/>
</dbReference>
<keyword evidence="3" id="KW-1185">Reference proteome</keyword>
<dbReference type="PRINTS" id="PR00888">
    <property type="entry name" value="SM22CALPONIN"/>
</dbReference>
<dbReference type="GO" id="GO:0051015">
    <property type="term" value="F:actin filament binding"/>
    <property type="evidence" value="ECO:0007669"/>
    <property type="project" value="TreeGrafter"/>
</dbReference>
<dbReference type="AlphaFoldDB" id="A0A8J1Y5J9"/>
<dbReference type="Pfam" id="PF00307">
    <property type="entry name" value="CH"/>
    <property type="match status" value="1"/>
</dbReference>
<comment type="caution">
    <text evidence="2">The sequence shown here is derived from an EMBL/GenBank/DDBJ whole genome shotgun (WGS) entry which is preliminary data.</text>
</comment>
<reference evidence="2" key="1">
    <citation type="submission" date="2022-03" db="EMBL/GenBank/DDBJ databases">
        <authorList>
            <person name="Martin C."/>
        </authorList>
    </citation>
    <scope>NUCLEOTIDE SEQUENCE</scope>
</reference>
<dbReference type="Pfam" id="PF00402">
    <property type="entry name" value="Calponin"/>
    <property type="match status" value="1"/>
</dbReference>
<dbReference type="PANTHER" id="PTHR47385">
    <property type="entry name" value="CALPONIN"/>
    <property type="match status" value="1"/>
</dbReference>
<dbReference type="Proteomes" id="UP000749559">
    <property type="component" value="Unassembled WGS sequence"/>
</dbReference>
<protein>
    <submittedName>
        <fullName evidence="2">Uncharacterized protein</fullName>
    </submittedName>
</protein>
<sequence length="269" mass="29602">TKQRHLKMLNKIVLGGLTLVCLVNIAGSIPTRSNLYREILGSIASAITAEIREDREFSQELEILKKGANRPKGYGMTAELANKKAAKFDPDLAQEAMTWIHDVLNTGDNGQQELAKKMEFVPFTTQKDVQDVLKDGIILCKLINIINPGSVRKINLSKLAFKQMENIRNFLTACENIGMNKIDLFQTVDVYEGTNIPHVINGIFALGRKAQMIGFDGPRLGPEEATGNRKEFSDEQLRAGEGVIGLQAMSNKGASQAGQNFGKSRAILD</sequence>